<evidence type="ECO:0000313" key="4">
    <source>
        <dbReference type="Proteomes" id="UP000234206"/>
    </source>
</evidence>
<dbReference type="InterPro" id="IPR003148">
    <property type="entry name" value="RCK_N"/>
</dbReference>
<feature type="domain" description="RCK N-terminal" evidence="1">
    <location>
        <begin position="10"/>
        <end position="126"/>
    </location>
</feature>
<dbReference type="InterPro" id="IPR050721">
    <property type="entry name" value="Trk_Ktr_HKT_K-transport"/>
</dbReference>
<dbReference type="GO" id="GO:0008324">
    <property type="term" value="F:monoatomic cation transmembrane transporter activity"/>
    <property type="evidence" value="ECO:0007669"/>
    <property type="project" value="InterPro"/>
</dbReference>
<feature type="domain" description="RCK C-terminal" evidence="2">
    <location>
        <begin position="142"/>
        <end position="226"/>
    </location>
</feature>
<accession>A0A2I1P8S6</accession>
<sequence>MLGRNPRPRQVSVVVIGLGRFGGAVAASLSRQGIDVLGVDTDPAIVQKWSGQIEHVVQADATDDAALAQLGVGEFDRAVVAIGNDVEASVLSAVALVEAGVPEVWAKAITRKHGRILGKIGVQHVIYPDWSMGERVAHIVAGGMTDYMGFEDGFAIARTRSPRETWDLPLAQSLPRSRHGVTIVGLKRTGENFTYAQADTVVRRGDELIVSGPTDRVEAFCSLTDLPD</sequence>
<dbReference type="InterPro" id="IPR036721">
    <property type="entry name" value="RCK_C_sf"/>
</dbReference>
<evidence type="ECO:0000259" key="2">
    <source>
        <dbReference type="PROSITE" id="PS51202"/>
    </source>
</evidence>
<evidence type="ECO:0000313" key="3">
    <source>
        <dbReference type="EMBL" id="PKZ41045.1"/>
    </source>
</evidence>
<proteinExistence type="predicted"/>
<reference evidence="3 4" key="1">
    <citation type="submission" date="2017-12" db="EMBL/GenBank/DDBJ databases">
        <title>Phylogenetic diversity of female urinary microbiome.</title>
        <authorList>
            <person name="Thomas-White K."/>
            <person name="Wolfe A.J."/>
        </authorList>
    </citation>
    <scope>NUCLEOTIDE SEQUENCE [LARGE SCALE GENOMIC DNA]</scope>
    <source>
        <strain evidence="3 4">UMB1298</strain>
    </source>
</reference>
<dbReference type="PROSITE" id="PS51201">
    <property type="entry name" value="RCK_N"/>
    <property type="match status" value="1"/>
</dbReference>
<dbReference type="OrthoDB" id="9776294at2"/>
<dbReference type="SUPFAM" id="SSF51735">
    <property type="entry name" value="NAD(P)-binding Rossmann-fold domains"/>
    <property type="match status" value="1"/>
</dbReference>
<dbReference type="AlphaFoldDB" id="A0A2I1P8S6"/>
<dbReference type="Gene3D" id="3.30.70.1450">
    <property type="entry name" value="Regulator of K+ conductance, C-terminal domain"/>
    <property type="match status" value="1"/>
</dbReference>
<organism evidence="3 4">
    <name type="scientific">Kytococcus schroeteri</name>
    <dbReference type="NCBI Taxonomy" id="138300"/>
    <lineage>
        <taxon>Bacteria</taxon>
        <taxon>Bacillati</taxon>
        <taxon>Actinomycetota</taxon>
        <taxon>Actinomycetes</taxon>
        <taxon>Micrococcales</taxon>
        <taxon>Kytococcaceae</taxon>
        <taxon>Kytococcus</taxon>
    </lineage>
</organism>
<dbReference type="Proteomes" id="UP000234206">
    <property type="component" value="Unassembled WGS sequence"/>
</dbReference>
<name>A0A2I1P8S6_9MICO</name>
<dbReference type="GO" id="GO:0006813">
    <property type="term" value="P:potassium ion transport"/>
    <property type="evidence" value="ECO:0007669"/>
    <property type="project" value="InterPro"/>
</dbReference>
<dbReference type="PANTHER" id="PTHR43833:SF7">
    <property type="entry name" value="KTR SYSTEM POTASSIUM UPTAKE PROTEIN C"/>
    <property type="match status" value="1"/>
</dbReference>
<dbReference type="InterPro" id="IPR036291">
    <property type="entry name" value="NAD(P)-bd_dom_sf"/>
</dbReference>
<dbReference type="InterPro" id="IPR006037">
    <property type="entry name" value="RCK_C"/>
</dbReference>
<comment type="caution">
    <text evidence="3">The sequence shown here is derived from an EMBL/GenBank/DDBJ whole genome shotgun (WGS) entry which is preliminary data.</text>
</comment>
<dbReference type="RefSeq" id="WP_070705157.1">
    <property type="nucleotide sequence ID" value="NZ_JBHLVH010000022.1"/>
</dbReference>
<dbReference type="PANTHER" id="PTHR43833">
    <property type="entry name" value="POTASSIUM CHANNEL PROTEIN 2-RELATED-RELATED"/>
    <property type="match status" value="1"/>
</dbReference>
<dbReference type="SUPFAM" id="SSF116726">
    <property type="entry name" value="TrkA C-terminal domain-like"/>
    <property type="match status" value="1"/>
</dbReference>
<keyword evidence="4" id="KW-1185">Reference proteome</keyword>
<protein>
    <submittedName>
        <fullName evidence="3">TrkA family potassium uptake protein</fullName>
    </submittedName>
</protein>
<dbReference type="Pfam" id="PF02080">
    <property type="entry name" value="TrkA_C"/>
    <property type="match status" value="1"/>
</dbReference>
<dbReference type="Gene3D" id="3.40.50.720">
    <property type="entry name" value="NAD(P)-binding Rossmann-like Domain"/>
    <property type="match status" value="1"/>
</dbReference>
<dbReference type="Pfam" id="PF02254">
    <property type="entry name" value="TrkA_N"/>
    <property type="match status" value="1"/>
</dbReference>
<gene>
    <name evidence="3" type="ORF">CYJ76_09855</name>
</gene>
<dbReference type="EMBL" id="PKIZ01000020">
    <property type="protein sequence ID" value="PKZ41045.1"/>
    <property type="molecule type" value="Genomic_DNA"/>
</dbReference>
<dbReference type="PROSITE" id="PS51202">
    <property type="entry name" value="RCK_C"/>
    <property type="match status" value="1"/>
</dbReference>
<evidence type="ECO:0000259" key="1">
    <source>
        <dbReference type="PROSITE" id="PS51201"/>
    </source>
</evidence>